<organism evidence="1 2">
    <name type="scientific">Intoshia linei</name>
    <dbReference type="NCBI Taxonomy" id="1819745"/>
    <lineage>
        <taxon>Eukaryota</taxon>
        <taxon>Metazoa</taxon>
        <taxon>Spiralia</taxon>
        <taxon>Lophotrochozoa</taxon>
        <taxon>Mesozoa</taxon>
        <taxon>Orthonectida</taxon>
        <taxon>Rhopaluridae</taxon>
        <taxon>Intoshia</taxon>
    </lineage>
</organism>
<protein>
    <recommendedName>
        <fullName evidence="3">Retropepsins domain-containing protein</fullName>
    </recommendedName>
</protein>
<evidence type="ECO:0000313" key="1">
    <source>
        <dbReference type="EMBL" id="OAF64903.1"/>
    </source>
</evidence>
<proteinExistence type="predicted"/>
<reference evidence="1 2" key="1">
    <citation type="submission" date="2016-04" db="EMBL/GenBank/DDBJ databases">
        <title>The genome of Intoshia linei affirms orthonectids as highly simplified spiralians.</title>
        <authorList>
            <person name="Mikhailov K.V."/>
            <person name="Slusarev G.S."/>
            <person name="Nikitin M.A."/>
            <person name="Logacheva M.D."/>
            <person name="Penin A."/>
            <person name="Aleoshin V."/>
            <person name="Panchin Y.V."/>
        </authorList>
    </citation>
    <scope>NUCLEOTIDE SEQUENCE [LARGE SCALE GENOMIC DNA]</scope>
    <source>
        <strain evidence="1">Intl2013</strain>
        <tissue evidence="1">Whole animal</tissue>
    </source>
</reference>
<dbReference type="OrthoDB" id="2724242at2759"/>
<dbReference type="Gene3D" id="2.40.70.10">
    <property type="entry name" value="Acid Proteases"/>
    <property type="match status" value="1"/>
</dbReference>
<accession>A0A177AU53</accession>
<gene>
    <name evidence="1" type="ORF">A3Q56_07382</name>
</gene>
<evidence type="ECO:0008006" key="3">
    <source>
        <dbReference type="Google" id="ProtNLM"/>
    </source>
</evidence>
<dbReference type="EMBL" id="LWCA01001546">
    <property type="protein sequence ID" value="OAF64903.1"/>
    <property type="molecule type" value="Genomic_DNA"/>
</dbReference>
<dbReference type="InterPro" id="IPR021109">
    <property type="entry name" value="Peptidase_aspartic_dom_sf"/>
</dbReference>
<keyword evidence="2" id="KW-1185">Reference proteome</keyword>
<evidence type="ECO:0000313" key="2">
    <source>
        <dbReference type="Proteomes" id="UP000078046"/>
    </source>
</evidence>
<comment type="caution">
    <text evidence="1">The sequence shown here is derived from an EMBL/GenBank/DDBJ whole genome shotgun (WGS) entry which is preliminary data.</text>
</comment>
<name>A0A177AU53_9BILA</name>
<dbReference type="CDD" id="cd00303">
    <property type="entry name" value="retropepsin_like"/>
    <property type="match status" value="1"/>
</dbReference>
<dbReference type="Proteomes" id="UP000078046">
    <property type="component" value="Unassembled WGS sequence"/>
</dbReference>
<sequence>MKCQFTKSEEKNMYMDLLMRGCRIEIPTDLKLCYTRYQPVQLISIMKTYKNLNNNTQKPFQNNNYYNKKVRLVENGNLCENVKLSTKSSKIKVNFIIDTGSQVNCLNLETLEKLSVTSQIQNTNETLLAVNNQRLPVIGKVKFRINKQLSFEFMITRNTENLLLVNSILIPNNINEKYKTIIQNSDAFDIKSGLTNLIYHEIPFIKGAKYPVAKNYATPKHMQRFEHEIIQNMITKNR</sequence>
<dbReference type="AlphaFoldDB" id="A0A177AU53"/>